<dbReference type="Proteomes" id="UP001331515">
    <property type="component" value="Unassembled WGS sequence"/>
</dbReference>
<dbReference type="Pfam" id="PF08547">
    <property type="entry name" value="CIA30"/>
    <property type="match status" value="1"/>
</dbReference>
<dbReference type="GO" id="GO:0005739">
    <property type="term" value="C:mitochondrion"/>
    <property type="evidence" value="ECO:0007669"/>
    <property type="project" value="UniProtKB-SubCell"/>
</dbReference>
<gene>
    <name evidence="10" type="ORF">CgunFtcFv8_012206</name>
</gene>
<dbReference type="GO" id="GO:0051082">
    <property type="term" value="F:unfolded protein binding"/>
    <property type="evidence" value="ECO:0007669"/>
    <property type="project" value="TreeGrafter"/>
</dbReference>
<dbReference type="InterPro" id="IPR039131">
    <property type="entry name" value="NDUFAF1"/>
</dbReference>
<organism evidence="10 11">
    <name type="scientific">Champsocephalus gunnari</name>
    <name type="common">Mackerel icefish</name>
    <dbReference type="NCBI Taxonomy" id="52237"/>
    <lineage>
        <taxon>Eukaryota</taxon>
        <taxon>Metazoa</taxon>
        <taxon>Chordata</taxon>
        <taxon>Craniata</taxon>
        <taxon>Vertebrata</taxon>
        <taxon>Euteleostomi</taxon>
        <taxon>Actinopterygii</taxon>
        <taxon>Neopterygii</taxon>
        <taxon>Teleostei</taxon>
        <taxon>Neoteleostei</taxon>
        <taxon>Acanthomorphata</taxon>
        <taxon>Eupercaria</taxon>
        <taxon>Perciformes</taxon>
        <taxon>Notothenioidei</taxon>
        <taxon>Channichthyidae</taxon>
        <taxon>Champsocephalus</taxon>
    </lineage>
</organism>
<evidence type="ECO:0000256" key="3">
    <source>
        <dbReference type="ARBA" id="ARBA00020004"/>
    </source>
</evidence>
<evidence type="ECO:0000313" key="10">
    <source>
        <dbReference type="EMBL" id="KAK5917304.1"/>
    </source>
</evidence>
<name>A0AAN8HME3_CHAGU</name>
<sequence>MDNNSCESSRLKCLFLSWPASPSARLLTSVLPHHQLLLPPLSPLTIPCRTKIQRDYRRPGQPIENKYPLNFNFSKGIEGIKKHFTLMKDEFFGRWVGPEGKPLIEHILEQNLVIWKFRGPESLEQWTVSSDQEIGGQSEAHLKMGRNDNTCFLHGKLSSTIPRDGETRYSGYCNMRSKTPKASFDRKKHYDWSSFNTLHLRVRGDGRPWMINIATETYFSHQKDDIYNYFLYTRGGPYWQEVKIPFSKFFLSHRGRIQDSQHPIWLDKVNTIGFTLGDKADGHFQLEVDFVAVSKDYAHTEEFAYEMYERNPKRERIE</sequence>
<reference evidence="10 11" key="1">
    <citation type="journal article" date="2023" name="Mol. Biol. Evol.">
        <title>Genomics of Secondarily Temperate Adaptation in the Only Non-Antarctic Icefish.</title>
        <authorList>
            <person name="Rivera-Colon A.G."/>
            <person name="Rayamajhi N."/>
            <person name="Minhas B.F."/>
            <person name="Madrigal G."/>
            <person name="Bilyk K.T."/>
            <person name="Yoon V."/>
            <person name="Hune M."/>
            <person name="Gregory S."/>
            <person name="Cheng C.H.C."/>
            <person name="Catchen J.M."/>
        </authorList>
    </citation>
    <scope>NUCLEOTIDE SEQUENCE [LARGE SCALE GENOMIC DNA]</scope>
    <source>
        <tissue evidence="10">White muscle</tissue>
    </source>
</reference>
<keyword evidence="5" id="KW-0143">Chaperone</keyword>
<evidence type="ECO:0000259" key="9">
    <source>
        <dbReference type="Pfam" id="PF08547"/>
    </source>
</evidence>
<dbReference type="PANTHER" id="PTHR13194">
    <property type="entry name" value="COMPLEX I INTERMEDIATE-ASSOCIATED PROTEIN 30"/>
    <property type="match status" value="1"/>
</dbReference>
<dbReference type="Gene3D" id="2.60.120.430">
    <property type="entry name" value="Galactose-binding lectin"/>
    <property type="match status" value="1"/>
</dbReference>
<feature type="domain" description="NADH:ubiquinone oxidoreductase intermediate-associated protein 30" evidence="9">
    <location>
        <begin position="115"/>
        <end position="288"/>
    </location>
</feature>
<protein>
    <recommendedName>
        <fullName evidence="3">Complex I intermediate-associated protein 30, mitochondrial</fullName>
    </recommendedName>
    <alternativeName>
        <fullName evidence="7">NADH dehydrogenase [ubiquinone] 1 alpha subcomplex assembly factor 1</fullName>
    </alternativeName>
</protein>
<dbReference type="EMBL" id="JAURVH010001526">
    <property type="protein sequence ID" value="KAK5917304.1"/>
    <property type="molecule type" value="Genomic_DNA"/>
</dbReference>
<comment type="caution">
    <text evidence="10">The sequence shown here is derived from an EMBL/GenBank/DDBJ whole genome shotgun (WGS) entry which is preliminary data.</text>
</comment>
<evidence type="ECO:0000256" key="8">
    <source>
        <dbReference type="ARBA" id="ARBA00047124"/>
    </source>
</evidence>
<comment type="function">
    <text evidence="6">As part of the MCIA complex, involved in the assembly of the mitochondrial complex I.</text>
</comment>
<accession>A0AAN8HME3</accession>
<keyword evidence="4" id="KW-0496">Mitochondrion</keyword>
<dbReference type="AlphaFoldDB" id="A0AAN8HME3"/>
<dbReference type="InterPro" id="IPR013857">
    <property type="entry name" value="NADH-UbQ_OxRdtase-assoc_prot30"/>
</dbReference>
<keyword evidence="11" id="KW-1185">Reference proteome</keyword>
<evidence type="ECO:0000256" key="1">
    <source>
        <dbReference type="ARBA" id="ARBA00004173"/>
    </source>
</evidence>
<evidence type="ECO:0000256" key="5">
    <source>
        <dbReference type="ARBA" id="ARBA00023186"/>
    </source>
</evidence>
<dbReference type="GO" id="GO:0006120">
    <property type="term" value="P:mitochondrial electron transport, NADH to ubiquinone"/>
    <property type="evidence" value="ECO:0007669"/>
    <property type="project" value="TreeGrafter"/>
</dbReference>
<comment type="subunit">
    <text evidence="8">Part of the mitochondrial complex I assembly/MCIA complex that comprises at least the core subunits TMEM126B, NDUFAF1, ECSIT and ACAD9 and complement subunits such as COA1 and TMEM186. Interacts with ECSIT. Interacts with ACAD9. At early stages of complex I assembly, it is found in intermediate subcomplexes that contain different subunits including NDUFB6, NDUFA6, NDUFA9, NDUFS3, NDUFS7, ND1, ND2 and ND3. Interacts with TMEM70 and TMEM242.</text>
</comment>
<evidence type="ECO:0000256" key="7">
    <source>
        <dbReference type="ARBA" id="ARBA00031882"/>
    </source>
</evidence>
<evidence type="ECO:0000256" key="4">
    <source>
        <dbReference type="ARBA" id="ARBA00023128"/>
    </source>
</evidence>
<dbReference type="SUPFAM" id="SSF49785">
    <property type="entry name" value="Galactose-binding domain-like"/>
    <property type="match status" value="1"/>
</dbReference>
<evidence type="ECO:0000256" key="2">
    <source>
        <dbReference type="ARBA" id="ARBA00007884"/>
    </source>
</evidence>
<evidence type="ECO:0000256" key="6">
    <source>
        <dbReference type="ARBA" id="ARBA00029396"/>
    </source>
</evidence>
<evidence type="ECO:0000313" key="11">
    <source>
        <dbReference type="Proteomes" id="UP001331515"/>
    </source>
</evidence>
<dbReference type="GO" id="GO:0032981">
    <property type="term" value="P:mitochondrial respiratory chain complex I assembly"/>
    <property type="evidence" value="ECO:0007669"/>
    <property type="project" value="TreeGrafter"/>
</dbReference>
<comment type="similarity">
    <text evidence="2">Belongs to the CIA30 family.</text>
</comment>
<dbReference type="PANTHER" id="PTHR13194:SF18">
    <property type="entry name" value="COMPLEX I INTERMEDIATE-ASSOCIATED PROTEIN 30, MITOCHONDRIAL"/>
    <property type="match status" value="1"/>
</dbReference>
<proteinExistence type="inferred from homology"/>
<comment type="subcellular location">
    <subcellularLocation>
        <location evidence="1">Mitochondrion</location>
    </subcellularLocation>
</comment>
<dbReference type="InterPro" id="IPR008979">
    <property type="entry name" value="Galactose-bd-like_sf"/>
</dbReference>